<dbReference type="EMBL" id="CAJNRF010008114">
    <property type="protein sequence ID" value="CAF2098002.1"/>
    <property type="molecule type" value="Genomic_DNA"/>
</dbReference>
<dbReference type="InterPro" id="IPR036396">
    <property type="entry name" value="Cyt_P450_sf"/>
</dbReference>
<dbReference type="GO" id="GO:0020037">
    <property type="term" value="F:heme binding"/>
    <property type="evidence" value="ECO:0007669"/>
    <property type="project" value="InterPro"/>
</dbReference>
<sequence>MMAVSHMIADIVGRSHAHDYVKPNVFINVFKPLIGSHNLLVCEGQEHERARKMLNPAFHFMNLKSMISIMVHEAIKVIDSFYPSSDSKSIDLHMELSNLMLSIIMSSEFGQTSSTQSNFNRTIYQTTR</sequence>
<dbReference type="Gene3D" id="1.10.630.10">
    <property type="entry name" value="Cytochrome P450"/>
    <property type="match status" value="1"/>
</dbReference>
<reference evidence="2" key="1">
    <citation type="submission" date="2021-02" db="EMBL/GenBank/DDBJ databases">
        <authorList>
            <person name="Nowell W R."/>
        </authorList>
    </citation>
    <scope>NUCLEOTIDE SEQUENCE</scope>
</reference>
<dbReference type="Pfam" id="PF00067">
    <property type="entry name" value="p450"/>
    <property type="match status" value="1"/>
</dbReference>
<dbReference type="InterPro" id="IPR001128">
    <property type="entry name" value="Cyt_P450"/>
</dbReference>
<comment type="caution">
    <text evidence="2">The sequence shown here is derived from an EMBL/GenBank/DDBJ whole genome shotgun (WGS) entry which is preliminary data.</text>
</comment>
<gene>
    <name evidence="2" type="ORF">WKI299_LOCUS19593</name>
</gene>
<dbReference type="SUPFAM" id="SSF48264">
    <property type="entry name" value="Cytochrome P450"/>
    <property type="match status" value="1"/>
</dbReference>
<proteinExistence type="inferred from homology"/>
<evidence type="ECO:0000256" key="1">
    <source>
        <dbReference type="ARBA" id="ARBA00010617"/>
    </source>
</evidence>
<evidence type="ECO:0008006" key="4">
    <source>
        <dbReference type="Google" id="ProtNLM"/>
    </source>
</evidence>
<protein>
    <recommendedName>
        <fullName evidence="4">Cytochrome P450</fullName>
    </recommendedName>
</protein>
<name>A0A816TKK9_9BILA</name>
<dbReference type="GO" id="GO:0016705">
    <property type="term" value="F:oxidoreductase activity, acting on paired donors, with incorporation or reduction of molecular oxygen"/>
    <property type="evidence" value="ECO:0007669"/>
    <property type="project" value="InterPro"/>
</dbReference>
<dbReference type="GO" id="GO:0004497">
    <property type="term" value="F:monooxygenase activity"/>
    <property type="evidence" value="ECO:0007669"/>
    <property type="project" value="InterPro"/>
</dbReference>
<dbReference type="Proteomes" id="UP000663856">
    <property type="component" value="Unassembled WGS sequence"/>
</dbReference>
<evidence type="ECO:0000313" key="2">
    <source>
        <dbReference type="EMBL" id="CAF2098002.1"/>
    </source>
</evidence>
<organism evidence="2 3">
    <name type="scientific">Rotaria magnacalcarata</name>
    <dbReference type="NCBI Taxonomy" id="392030"/>
    <lineage>
        <taxon>Eukaryota</taxon>
        <taxon>Metazoa</taxon>
        <taxon>Spiralia</taxon>
        <taxon>Gnathifera</taxon>
        <taxon>Rotifera</taxon>
        <taxon>Eurotatoria</taxon>
        <taxon>Bdelloidea</taxon>
        <taxon>Philodinida</taxon>
        <taxon>Philodinidae</taxon>
        <taxon>Rotaria</taxon>
    </lineage>
</organism>
<evidence type="ECO:0000313" key="3">
    <source>
        <dbReference type="Proteomes" id="UP000663856"/>
    </source>
</evidence>
<dbReference type="AlphaFoldDB" id="A0A816TKK9"/>
<comment type="similarity">
    <text evidence="1">Belongs to the cytochrome P450 family.</text>
</comment>
<dbReference type="GO" id="GO:0005506">
    <property type="term" value="F:iron ion binding"/>
    <property type="evidence" value="ECO:0007669"/>
    <property type="project" value="InterPro"/>
</dbReference>
<accession>A0A816TKK9</accession>